<keyword evidence="2" id="KW-0812">Transmembrane</keyword>
<keyword evidence="5" id="KW-0472">Membrane</keyword>
<dbReference type="AlphaFoldDB" id="A0A6G1EB89"/>
<keyword evidence="8" id="KW-1185">Reference proteome</keyword>
<dbReference type="SMART" id="SM00220">
    <property type="entry name" value="S_TKc"/>
    <property type="match status" value="1"/>
</dbReference>
<dbReference type="SUPFAM" id="SSF56112">
    <property type="entry name" value="Protein kinase-like (PK-like)"/>
    <property type="match status" value="1"/>
</dbReference>
<dbReference type="Proteomes" id="UP000479710">
    <property type="component" value="Unassembled WGS sequence"/>
</dbReference>
<evidence type="ECO:0000256" key="3">
    <source>
        <dbReference type="ARBA" id="ARBA00022729"/>
    </source>
</evidence>
<name>A0A6G1EB89_9ORYZ</name>
<dbReference type="OrthoDB" id="5857966at2759"/>
<dbReference type="InterPro" id="IPR008271">
    <property type="entry name" value="Ser/Thr_kinase_AS"/>
</dbReference>
<feature type="domain" description="Protein kinase" evidence="6">
    <location>
        <begin position="1"/>
        <end position="219"/>
    </location>
</feature>
<dbReference type="GO" id="GO:0004672">
    <property type="term" value="F:protein kinase activity"/>
    <property type="evidence" value="ECO:0007669"/>
    <property type="project" value="InterPro"/>
</dbReference>
<proteinExistence type="predicted"/>
<dbReference type="PROSITE" id="PS50011">
    <property type="entry name" value="PROTEIN_KINASE_DOM"/>
    <property type="match status" value="1"/>
</dbReference>
<dbReference type="InterPro" id="IPR011009">
    <property type="entry name" value="Kinase-like_dom_sf"/>
</dbReference>
<dbReference type="GO" id="GO:0005524">
    <property type="term" value="F:ATP binding"/>
    <property type="evidence" value="ECO:0007669"/>
    <property type="project" value="InterPro"/>
</dbReference>
<evidence type="ECO:0000256" key="1">
    <source>
        <dbReference type="ARBA" id="ARBA00004167"/>
    </source>
</evidence>
<dbReference type="EMBL" id="SPHZ02000004">
    <property type="protein sequence ID" value="KAF0921931.1"/>
    <property type="molecule type" value="Genomic_DNA"/>
</dbReference>
<evidence type="ECO:0000259" key="6">
    <source>
        <dbReference type="PROSITE" id="PS50011"/>
    </source>
</evidence>
<dbReference type="PANTHER" id="PTHR47974:SF4">
    <property type="entry name" value="RECEPTOR-LIKE SERINE_THREONINE-PROTEIN KINASE"/>
    <property type="match status" value="1"/>
</dbReference>
<reference evidence="7 8" key="1">
    <citation type="submission" date="2019-11" db="EMBL/GenBank/DDBJ databases">
        <title>Whole genome sequence of Oryza granulata.</title>
        <authorList>
            <person name="Li W."/>
        </authorList>
    </citation>
    <scope>NUCLEOTIDE SEQUENCE [LARGE SCALE GENOMIC DNA]</scope>
    <source>
        <strain evidence="8">cv. Menghai</strain>
        <tissue evidence="7">Leaf</tissue>
    </source>
</reference>
<keyword evidence="3" id="KW-0732">Signal</keyword>
<protein>
    <recommendedName>
        <fullName evidence="6">Protein kinase domain-containing protein</fullName>
    </recommendedName>
</protein>
<dbReference type="GO" id="GO:0016020">
    <property type="term" value="C:membrane"/>
    <property type="evidence" value="ECO:0007669"/>
    <property type="project" value="UniProtKB-SubCell"/>
</dbReference>
<evidence type="ECO:0000256" key="5">
    <source>
        <dbReference type="ARBA" id="ARBA00023136"/>
    </source>
</evidence>
<dbReference type="InterPro" id="IPR000719">
    <property type="entry name" value="Prot_kinase_dom"/>
</dbReference>
<dbReference type="Gene3D" id="1.10.510.10">
    <property type="entry name" value="Transferase(Phosphotransferase) domain 1"/>
    <property type="match status" value="1"/>
</dbReference>
<evidence type="ECO:0000313" key="8">
    <source>
        <dbReference type="Proteomes" id="UP000479710"/>
    </source>
</evidence>
<evidence type="ECO:0000256" key="2">
    <source>
        <dbReference type="ARBA" id="ARBA00022692"/>
    </source>
</evidence>
<gene>
    <name evidence="7" type="ORF">E2562_020539</name>
</gene>
<organism evidence="7 8">
    <name type="scientific">Oryza meyeriana var. granulata</name>
    <dbReference type="NCBI Taxonomy" id="110450"/>
    <lineage>
        <taxon>Eukaryota</taxon>
        <taxon>Viridiplantae</taxon>
        <taxon>Streptophyta</taxon>
        <taxon>Embryophyta</taxon>
        <taxon>Tracheophyta</taxon>
        <taxon>Spermatophyta</taxon>
        <taxon>Magnoliopsida</taxon>
        <taxon>Liliopsida</taxon>
        <taxon>Poales</taxon>
        <taxon>Poaceae</taxon>
        <taxon>BOP clade</taxon>
        <taxon>Oryzoideae</taxon>
        <taxon>Oryzeae</taxon>
        <taxon>Oryzinae</taxon>
        <taxon>Oryza</taxon>
        <taxon>Oryza meyeriana</taxon>
    </lineage>
</organism>
<dbReference type="PANTHER" id="PTHR47974">
    <property type="entry name" value="OS07G0415500 PROTEIN"/>
    <property type="match status" value="1"/>
</dbReference>
<comment type="subcellular location">
    <subcellularLocation>
        <location evidence="1">Membrane</location>
        <topology evidence="1">Single-pass membrane protein</topology>
    </subcellularLocation>
</comment>
<evidence type="ECO:0000256" key="4">
    <source>
        <dbReference type="ARBA" id="ARBA00022989"/>
    </source>
</evidence>
<evidence type="ECO:0000313" key="7">
    <source>
        <dbReference type="EMBL" id="KAF0921931.1"/>
    </source>
</evidence>
<dbReference type="PROSITE" id="PS00108">
    <property type="entry name" value="PROTEIN_KINASE_ST"/>
    <property type="match status" value="1"/>
</dbReference>
<keyword evidence="4" id="KW-1133">Transmembrane helix</keyword>
<dbReference type="Pfam" id="PF00069">
    <property type="entry name" value="Pkinase"/>
    <property type="match status" value="1"/>
</dbReference>
<sequence length="219" mass="24086">MQVWPDEGRPKQPKTQGVALHRPWPAAPRGLPAGFTSRLLAGILPRPRRIALPSIPRKASSCSMGKELQDGTMMGVGSIRIQAVEQGYKVMASVAKGLAYLHHECLEWVIHCDVKPKNILLDDNLKPKIADFGLAKLLNRGGSNHNVPRVRGTIGYIAPKWIGSLQIIAKVVVYSYGVVLLELVSGKRVLDLAASANEEVYVVLRKLVKMLANNLQEWC</sequence>
<accession>A0A6G1EB89</accession>
<comment type="caution">
    <text evidence="7">The sequence shown here is derived from an EMBL/GenBank/DDBJ whole genome shotgun (WGS) entry which is preliminary data.</text>
</comment>